<dbReference type="Gramene" id="AUR62005785-RA">
    <property type="protein sequence ID" value="AUR62005785-RA:cds"/>
    <property type="gene ID" value="AUR62005785"/>
</dbReference>
<organism evidence="4 5">
    <name type="scientific">Chenopodium quinoa</name>
    <name type="common">Quinoa</name>
    <dbReference type="NCBI Taxonomy" id="63459"/>
    <lineage>
        <taxon>Eukaryota</taxon>
        <taxon>Viridiplantae</taxon>
        <taxon>Streptophyta</taxon>
        <taxon>Embryophyta</taxon>
        <taxon>Tracheophyta</taxon>
        <taxon>Spermatophyta</taxon>
        <taxon>Magnoliopsida</taxon>
        <taxon>eudicotyledons</taxon>
        <taxon>Gunneridae</taxon>
        <taxon>Pentapetalae</taxon>
        <taxon>Caryophyllales</taxon>
        <taxon>Chenopodiaceae</taxon>
        <taxon>Chenopodioideae</taxon>
        <taxon>Atripliceae</taxon>
        <taxon>Chenopodium</taxon>
    </lineage>
</organism>
<name>A0A803L1P7_CHEQI</name>
<evidence type="ECO:0000313" key="5">
    <source>
        <dbReference type="Proteomes" id="UP000596660"/>
    </source>
</evidence>
<dbReference type="RefSeq" id="XP_021746649.1">
    <property type="nucleotide sequence ID" value="XM_021890957.1"/>
</dbReference>
<evidence type="ECO:0000256" key="1">
    <source>
        <dbReference type="ARBA" id="ARBA00005440"/>
    </source>
</evidence>
<comment type="similarity">
    <text evidence="1">Belongs to the protease inhibitor I3 (leguminous Kunitz-type inhibitor) family.</text>
</comment>
<evidence type="ECO:0000313" key="4">
    <source>
        <dbReference type="EnsemblPlants" id="AUR62005785-RA:cds"/>
    </source>
</evidence>
<feature type="chain" id="PRO_5031491928" description="Miraculin-like" evidence="3">
    <location>
        <begin position="25"/>
        <end position="219"/>
    </location>
</feature>
<proteinExistence type="inferred from homology"/>
<dbReference type="GO" id="GO:0004866">
    <property type="term" value="F:endopeptidase inhibitor activity"/>
    <property type="evidence" value="ECO:0007669"/>
    <property type="project" value="InterPro"/>
</dbReference>
<keyword evidence="3" id="KW-0732">Signal</keyword>
<evidence type="ECO:0000256" key="3">
    <source>
        <dbReference type="SAM" id="SignalP"/>
    </source>
</evidence>
<evidence type="ECO:0008006" key="6">
    <source>
        <dbReference type="Google" id="ProtNLM"/>
    </source>
</evidence>
<dbReference type="OrthoDB" id="1872570at2759"/>
<sequence length="219" mass="24269">MITSHPIISAITFLLILFPPCGNAVPADNAVFDTKGRPLRAKSRYYILPVAQGQGGGLTMSPKNRTTFCPLHVAQEDQEIYPGLPVWFLPKDSSQRVVTLSSDLNILFNTVNICLQSAGWQLIVDHTMRRKYVTTGGAIGNPGEETISSWFSIEKAGRGVNIDDYHYMIVYCPNVCQFCMVMCGHVGVFVQEDGSRLLGLTDRPLHVMFKKARSRSKSS</sequence>
<dbReference type="SMART" id="SM00452">
    <property type="entry name" value="STI"/>
    <property type="match status" value="1"/>
</dbReference>
<dbReference type="KEGG" id="cqi:110712489"/>
<dbReference type="Proteomes" id="UP000596660">
    <property type="component" value="Unplaced"/>
</dbReference>
<dbReference type="SUPFAM" id="SSF50386">
    <property type="entry name" value="STI-like"/>
    <property type="match status" value="1"/>
</dbReference>
<reference evidence="4" key="1">
    <citation type="journal article" date="2017" name="Nature">
        <title>The genome of Chenopodium quinoa.</title>
        <authorList>
            <person name="Jarvis D.E."/>
            <person name="Ho Y.S."/>
            <person name="Lightfoot D.J."/>
            <person name="Schmoeckel S.M."/>
            <person name="Li B."/>
            <person name="Borm T.J.A."/>
            <person name="Ohyanagi H."/>
            <person name="Mineta K."/>
            <person name="Michell C.T."/>
            <person name="Saber N."/>
            <person name="Kharbatia N.M."/>
            <person name="Rupper R.R."/>
            <person name="Sharp A.R."/>
            <person name="Dally N."/>
            <person name="Boughton B.A."/>
            <person name="Woo Y.H."/>
            <person name="Gao G."/>
            <person name="Schijlen E.G.W.M."/>
            <person name="Guo X."/>
            <person name="Momin A.A."/>
            <person name="Negrao S."/>
            <person name="Al-Babili S."/>
            <person name="Gehring C."/>
            <person name="Roessner U."/>
            <person name="Jung C."/>
            <person name="Murphy K."/>
            <person name="Arold S.T."/>
            <person name="Gojobori T."/>
            <person name="van der Linden C.G."/>
            <person name="van Loo E.N."/>
            <person name="Jellen E.N."/>
            <person name="Maughan P.J."/>
            <person name="Tester M."/>
        </authorList>
    </citation>
    <scope>NUCLEOTIDE SEQUENCE [LARGE SCALE GENOMIC DNA]</scope>
    <source>
        <strain evidence="4">cv. PI 614886</strain>
    </source>
</reference>
<keyword evidence="2" id="KW-1015">Disulfide bond</keyword>
<protein>
    <recommendedName>
        <fullName evidence="6">Miraculin-like</fullName>
    </recommendedName>
</protein>
<dbReference type="EnsemblPlants" id="AUR62005785-RA">
    <property type="protein sequence ID" value="AUR62005785-RA:cds"/>
    <property type="gene ID" value="AUR62005785"/>
</dbReference>
<reference evidence="4" key="2">
    <citation type="submission" date="2021-03" db="UniProtKB">
        <authorList>
            <consortium name="EnsemblPlants"/>
        </authorList>
    </citation>
    <scope>IDENTIFICATION</scope>
</reference>
<dbReference type="AlphaFoldDB" id="A0A803L1P7"/>
<keyword evidence="5" id="KW-1185">Reference proteome</keyword>
<gene>
    <name evidence="4" type="primary">LOC110712489</name>
</gene>
<dbReference type="InterPro" id="IPR002160">
    <property type="entry name" value="Prot_inh_Kunz-lg"/>
</dbReference>
<evidence type="ECO:0000256" key="2">
    <source>
        <dbReference type="ARBA" id="ARBA00023157"/>
    </source>
</evidence>
<accession>A0A803L1P7</accession>
<dbReference type="PANTHER" id="PTHR33107">
    <property type="entry name" value="KUNITZ TRYPSIN INHIBITOR 2"/>
    <property type="match status" value="1"/>
</dbReference>
<dbReference type="PRINTS" id="PR00291">
    <property type="entry name" value="KUNITZINHBTR"/>
</dbReference>
<dbReference type="GeneID" id="110712489"/>
<dbReference type="Pfam" id="PF00197">
    <property type="entry name" value="Kunitz_legume"/>
    <property type="match status" value="1"/>
</dbReference>
<dbReference type="Gene3D" id="2.80.10.50">
    <property type="match status" value="1"/>
</dbReference>
<dbReference type="InterPro" id="IPR011065">
    <property type="entry name" value="Kunitz_inhibitor_STI-like_sf"/>
</dbReference>
<dbReference type="PANTHER" id="PTHR33107:SF81">
    <property type="entry name" value="TRYPSIN INHIBITOR A"/>
    <property type="match status" value="1"/>
</dbReference>
<feature type="signal peptide" evidence="3">
    <location>
        <begin position="1"/>
        <end position="24"/>
    </location>
</feature>
<dbReference type="OMA" id="CDICRVM"/>